<organism evidence="1 2">
    <name type="scientific">Halteria grandinella</name>
    <dbReference type="NCBI Taxonomy" id="5974"/>
    <lineage>
        <taxon>Eukaryota</taxon>
        <taxon>Sar</taxon>
        <taxon>Alveolata</taxon>
        <taxon>Ciliophora</taxon>
        <taxon>Intramacronucleata</taxon>
        <taxon>Spirotrichea</taxon>
        <taxon>Stichotrichia</taxon>
        <taxon>Sporadotrichida</taxon>
        <taxon>Halteriidae</taxon>
        <taxon>Halteria</taxon>
    </lineage>
</organism>
<comment type="caution">
    <text evidence="1">The sequence shown here is derived from an EMBL/GenBank/DDBJ whole genome shotgun (WGS) entry which is preliminary data.</text>
</comment>
<evidence type="ECO:0000313" key="2">
    <source>
        <dbReference type="Proteomes" id="UP000785679"/>
    </source>
</evidence>
<evidence type="ECO:0000313" key="1">
    <source>
        <dbReference type="EMBL" id="TNV72729.1"/>
    </source>
</evidence>
<protein>
    <submittedName>
        <fullName evidence="1">Uncharacterized protein</fullName>
    </submittedName>
</protein>
<dbReference type="EMBL" id="RRYP01021159">
    <property type="protein sequence ID" value="TNV72729.1"/>
    <property type="molecule type" value="Genomic_DNA"/>
</dbReference>
<dbReference type="Proteomes" id="UP000785679">
    <property type="component" value="Unassembled WGS sequence"/>
</dbReference>
<keyword evidence="2" id="KW-1185">Reference proteome</keyword>
<reference evidence="1" key="1">
    <citation type="submission" date="2019-06" db="EMBL/GenBank/DDBJ databases">
        <authorList>
            <person name="Zheng W."/>
        </authorList>
    </citation>
    <scope>NUCLEOTIDE SEQUENCE</scope>
    <source>
        <strain evidence="1">QDHG01</strain>
    </source>
</reference>
<accession>A0A8J8NDD4</accession>
<gene>
    <name evidence="1" type="ORF">FGO68_gene9090</name>
</gene>
<proteinExistence type="predicted"/>
<dbReference type="AlphaFoldDB" id="A0A8J8NDD4"/>
<sequence length="201" mass="23244">MLLMHLVGIPLTYRVFCQQSAIAMETTVYKCAMIDMRMNCVVVIAPSENLIPIIAQAFQNCVQLRFLDNPPVLLFREQTFQFFIHSLQMRSDIQEANLFISLLEGLVFKDVCIYSCHHFLAFGAFIEAFPISHAHAIIYQLLMRLEICLKQALTDWIVPGKQELFKPRHKTAFLLRLWLSEILPRLNNQSLRSLFAVDQAL</sequence>
<name>A0A8J8NDD4_HALGN</name>